<feature type="transmembrane region" description="Helical" evidence="8">
    <location>
        <begin position="224"/>
        <end position="244"/>
    </location>
</feature>
<protein>
    <recommendedName>
        <fullName evidence="8">Probable membrane transporter protein</fullName>
    </recommendedName>
</protein>
<dbReference type="InterPro" id="IPR052017">
    <property type="entry name" value="TSUP"/>
</dbReference>
<accession>A0ABT2EIB7</accession>
<keyword evidence="7 8" id="KW-0472">Membrane</keyword>
<dbReference type="PANTHER" id="PTHR30269">
    <property type="entry name" value="TRANSMEMBRANE PROTEIN YFCA"/>
    <property type="match status" value="1"/>
</dbReference>
<feature type="transmembrane region" description="Helical" evidence="8">
    <location>
        <begin position="165"/>
        <end position="185"/>
    </location>
</feature>
<evidence type="ECO:0000256" key="3">
    <source>
        <dbReference type="ARBA" id="ARBA00022448"/>
    </source>
</evidence>
<keyword evidence="4 8" id="KW-1003">Cell membrane</keyword>
<evidence type="ECO:0000256" key="4">
    <source>
        <dbReference type="ARBA" id="ARBA00022475"/>
    </source>
</evidence>
<feature type="transmembrane region" description="Helical" evidence="8">
    <location>
        <begin position="197"/>
        <end position="218"/>
    </location>
</feature>
<evidence type="ECO:0000256" key="1">
    <source>
        <dbReference type="ARBA" id="ARBA00004651"/>
    </source>
</evidence>
<comment type="similarity">
    <text evidence="2 8">Belongs to the 4-toluene sulfonate uptake permease (TSUP) (TC 2.A.102) family.</text>
</comment>
<evidence type="ECO:0000256" key="2">
    <source>
        <dbReference type="ARBA" id="ARBA00009142"/>
    </source>
</evidence>
<dbReference type="Pfam" id="PF01925">
    <property type="entry name" value="TauE"/>
    <property type="match status" value="1"/>
</dbReference>
<comment type="caution">
    <text evidence="9">The sequence shown here is derived from an EMBL/GenBank/DDBJ whole genome shotgun (WGS) entry which is preliminary data.</text>
</comment>
<reference evidence="9 10" key="1">
    <citation type="submission" date="2022-08" db="EMBL/GenBank/DDBJ databases">
        <title>Bacterial and archaeal communities from various locations to study Microbial Dark Matter (Phase II).</title>
        <authorList>
            <person name="Stepanauskas R."/>
        </authorList>
    </citation>
    <scope>NUCLEOTIDE SEQUENCE [LARGE SCALE GENOMIC DNA]</scope>
    <source>
        <strain evidence="9 10">PD1</strain>
    </source>
</reference>
<gene>
    <name evidence="9" type="ORF">M2350_000064</name>
</gene>
<organism evidence="9 10">
    <name type="scientific">Candidatus Fervidibacter sacchari</name>
    <dbReference type="NCBI Taxonomy" id="1448929"/>
    <lineage>
        <taxon>Bacteria</taxon>
        <taxon>Candidatus Fervidibacterota</taxon>
        <taxon>Candidatus Fervidibacter</taxon>
    </lineage>
</organism>
<dbReference type="RefSeq" id="WP_259091952.1">
    <property type="nucleotide sequence ID" value="NZ_CP130454.1"/>
</dbReference>
<keyword evidence="6 8" id="KW-1133">Transmembrane helix</keyword>
<feature type="transmembrane region" description="Helical" evidence="8">
    <location>
        <begin position="135"/>
        <end position="159"/>
    </location>
</feature>
<evidence type="ECO:0000256" key="6">
    <source>
        <dbReference type="ARBA" id="ARBA00022989"/>
    </source>
</evidence>
<feature type="transmembrane region" description="Helical" evidence="8">
    <location>
        <begin position="97"/>
        <end position="115"/>
    </location>
</feature>
<dbReference type="PANTHER" id="PTHR30269:SF23">
    <property type="entry name" value="MEMBRANE TRANSPORTER PROTEIN YDHB-RELATED"/>
    <property type="match status" value="1"/>
</dbReference>
<sequence>MTQWVLLHLGAAIVGLGKTGFGGGVGILSTPLFALALGGRMAVGVMLPLLLVCDVFVLSLSYYRNSIDKSNIAVLLPSMLVGIALGLPVLGIMPDEVFKKAIGVLALIFAVAQAYKDFCLKVDEPVKPSKGLGVLLGIGAGFASAIAHVGGTLTTMYLLPQKLPNAVFVGTSTLLYFVSNASKVLPYWKMGLITKQGLWLGVSLLSSVAAGALLGIWLNKVLSPQTFSKLILLLVALTAVRLLVG</sequence>
<proteinExistence type="inferred from homology"/>
<keyword evidence="5 8" id="KW-0812">Transmembrane</keyword>
<evidence type="ECO:0000313" key="9">
    <source>
        <dbReference type="EMBL" id="MCS3917667.1"/>
    </source>
</evidence>
<name>A0ABT2EIB7_9BACT</name>
<evidence type="ECO:0000256" key="7">
    <source>
        <dbReference type="ARBA" id="ARBA00023136"/>
    </source>
</evidence>
<dbReference type="EMBL" id="JANUCP010000001">
    <property type="protein sequence ID" value="MCS3917667.1"/>
    <property type="molecule type" value="Genomic_DNA"/>
</dbReference>
<comment type="subcellular location">
    <subcellularLocation>
        <location evidence="1 8">Cell membrane</location>
        <topology evidence="1 8">Multi-pass membrane protein</topology>
    </subcellularLocation>
</comment>
<keyword evidence="10" id="KW-1185">Reference proteome</keyword>
<keyword evidence="3" id="KW-0813">Transport</keyword>
<feature type="transmembrane region" description="Helical" evidence="8">
    <location>
        <begin position="72"/>
        <end position="91"/>
    </location>
</feature>
<feature type="transmembrane region" description="Helical" evidence="8">
    <location>
        <begin position="32"/>
        <end position="60"/>
    </location>
</feature>
<evidence type="ECO:0000256" key="8">
    <source>
        <dbReference type="RuleBase" id="RU363041"/>
    </source>
</evidence>
<dbReference type="InterPro" id="IPR002781">
    <property type="entry name" value="TM_pro_TauE-like"/>
</dbReference>
<evidence type="ECO:0000313" key="10">
    <source>
        <dbReference type="Proteomes" id="UP001204798"/>
    </source>
</evidence>
<evidence type="ECO:0000256" key="5">
    <source>
        <dbReference type="ARBA" id="ARBA00022692"/>
    </source>
</evidence>
<dbReference type="Proteomes" id="UP001204798">
    <property type="component" value="Unassembled WGS sequence"/>
</dbReference>